<reference evidence="1 2" key="1">
    <citation type="submission" date="2016-10" db="EMBL/GenBank/DDBJ databases">
        <title>Genome sequence of Streptomyces gilvigriseus MUSC 26.</title>
        <authorList>
            <person name="Lee L.-H."/>
            <person name="Ser H.-L."/>
        </authorList>
    </citation>
    <scope>NUCLEOTIDE SEQUENCE [LARGE SCALE GENOMIC DNA]</scope>
    <source>
        <strain evidence="1 2">MUSC 26</strain>
    </source>
</reference>
<dbReference type="EMBL" id="MLCF01000064">
    <property type="protein sequence ID" value="OIV37094.1"/>
    <property type="molecule type" value="Genomic_DNA"/>
</dbReference>
<sequence>MLAPAAAAAAAAPTHAELEQAARSSLTLPSPSIETAPGAGKLALVGLPVWVWLGDGGASIGDQSTSAAVKGVTVTAHASVASLTYDMGDGTTITCHGAGTPYQASYGDKPSPTCGHTYTTSSANQPGGEYSIRATATWTVNWNSTNGLGGQFTVTPDAAVAQLRVGELQVVNE</sequence>
<keyword evidence="2" id="KW-1185">Reference proteome</keyword>
<dbReference type="STRING" id="1428644.BIV57_13075"/>
<evidence type="ECO:0000313" key="1">
    <source>
        <dbReference type="EMBL" id="OIV37094.1"/>
    </source>
</evidence>
<accession>A0A1J7BEN2</accession>
<dbReference type="AlphaFoldDB" id="A0A1J7BEN2"/>
<name>A0A1J7BEN2_9ACTN</name>
<comment type="caution">
    <text evidence="1">The sequence shown here is derived from an EMBL/GenBank/DDBJ whole genome shotgun (WGS) entry which is preliminary data.</text>
</comment>
<evidence type="ECO:0008006" key="3">
    <source>
        <dbReference type="Google" id="ProtNLM"/>
    </source>
</evidence>
<gene>
    <name evidence="1" type="ORF">BIV57_13075</name>
</gene>
<dbReference type="Proteomes" id="UP000243342">
    <property type="component" value="Unassembled WGS sequence"/>
</dbReference>
<evidence type="ECO:0000313" key="2">
    <source>
        <dbReference type="Proteomes" id="UP000243342"/>
    </source>
</evidence>
<proteinExistence type="predicted"/>
<organism evidence="1 2">
    <name type="scientific">Mangrovactinospora gilvigrisea</name>
    <dbReference type="NCBI Taxonomy" id="1428644"/>
    <lineage>
        <taxon>Bacteria</taxon>
        <taxon>Bacillati</taxon>
        <taxon>Actinomycetota</taxon>
        <taxon>Actinomycetes</taxon>
        <taxon>Kitasatosporales</taxon>
        <taxon>Streptomycetaceae</taxon>
        <taxon>Mangrovactinospora</taxon>
    </lineage>
</organism>
<protein>
    <recommendedName>
        <fullName evidence="3">ATP/GTP-binding protein</fullName>
    </recommendedName>
</protein>